<accession>S8AIJ0</accession>
<dbReference type="Pfam" id="PF00781">
    <property type="entry name" value="DAGK_cat"/>
    <property type="match status" value="1"/>
</dbReference>
<dbReference type="InterPro" id="IPR050187">
    <property type="entry name" value="Lipid_Phosphate_FormReg"/>
</dbReference>
<dbReference type="InterPro" id="IPR055916">
    <property type="entry name" value="DUF7493"/>
</dbReference>
<dbReference type="EMBL" id="AQGS01000096">
    <property type="protein sequence ID" value="EPS42815.1"/>
    <property type="molecule type" value="Genomic_DNA"/>
</dbReference>
<reference evidence="4" key="2">
    <citation type="submission" date="2013-04" db="EMBL/GenBank/DDBJ databases">
        <title>Genomic mechanisms accounting for the adaptation to parasitism in nematode-trapping fungi.</title>
        <authorList>
            <person name="Ahren D.G."/>
        </authorList>
    </citation>
    <scope>NUCLEOTIDE SEQUENCE [LARGE SCALE GENOMIC DNA]</scope>
    <source>
        <strain evidence="4">CBS 200.50</strain>
    </source>
</reference>
<dbReference type="PANTHER" id="PTHR12358:SF31">
    <property type="entry name" value="ACYLGLYCEROL KINASE, MITOCHONDRIAL"/>
    <property type="match status" value="1"/>
</dbReference>
<dbReference type="Gene3D" id="2.60.200.40">
    <property type="match status" value="1"/>
</dbReference>
<evidence type="ECO:0000313" key="3">
    <source>
        <dbReference type="EMBL" id="EPS42815.1"/>
    </source>
</evidence>
<feature type="domain" description="DAGKc" evidence="2">
    <location>
        <begin position="224"/>
        <end position="363"/>
    </location>
</feature>
<organism evidence="3 4">
    <name type="scientific">Dactylellina haptotyla (strain CBS 200.50)</name>
    <name type="common">Nematode-trapping fungus</name>
    <name type="synonym">Monacrosporium haptotylum</name>
    <dbReference type="NCBI Taxonomy" id="1284197"/>
    <lineage>
        <taxon>Eukaryota</taxon>
        <taxon>Fungi</taxon>
        <taxon>Dikarya</taxon>
        <taxon>Ascomycota</taxon>
        <taxon>Pezizomycotina</taxon>
        <taxon>Orbiliomycetes</taxon>
        <taxon>Orbiliales</taxon>
        <taxon>Orbiliaceae</taxon>
        <taxon>Dactylellina</taxon>
    </lineage>
</organism>
<dbReference type="GO" id="GO:0001727">
    <property type="term" value="F:lipid kinase activity"/>
    <property type="evidence" value="ECO:0007669"/>
    <property type="project" value="TreeGrafter"/>
</dbReference>
<dbReference type="InterPro" id="IPR016064">
    <property type="entry name" value="NAD/diacylglycerol_kinase_sf"/>
</dbReference>
<dbReference type="eggNOG" id="KOG1116">
    <property type="taxonomic scope" value="Eukaryota"/>
</dbReference>
<dbReference type="HOGENOM" id="CLU_013399_0_1_1"/>
<dbReference type="SMART" id="SM00046">
    <property type="entry name" value="DAGKc"/>
    <property type="match status" value="1"/>
</dbReference>
<evidence type="ECO:0000259" key="2">
    <source>
        <dbReference type="PROSITE" id="PS50146"/>
    </source>
</evidence>
<dbReference type="AlphaFoldDB" id="S8AIJ0"/>
<evidence type="ECO:0000313" key="4">
    <source>
        <dbReference type="Proteomes" id="UP000015100"/>
    </source>
</evidence>
<dbReference type="OrthoDB" id="3853857at2759"/>
<feature type="region of interest" description="Disordered" evidence="1">
    <location>
        <begin position="76"/>
        <end position="105"/>
    </location>
</feature>
<dbReference type="PANTHER" id="PTHR12358">
    <property type="entry name" value="SPHINGOSINE KINASE"/>
    <property type="match status" value="1"/>
</dbReference>
<sequence length="590" mass="63754">MNGFAWGDEGGPASNPGKLGAQQEPRLPSGGLTCIRSRDGRWVCTVNVPSLYLPPQLPTTPDCCKPHTLPSSLTPVTAMSTSSSERGENNGLLASGAGGNGAAHNSLGTSPEDVLLLEAHSLTIRDDSVTITDRRKASKKRDAAACCGTVAASNGLLDSNVSLHSVLWARVYIGESKSAIQIIHAHVQGKANPETIAVPIQDGDLEKADRWVERLLERAYEGSQQAKRFKVLINPHGGPGTAEKIYKTEIEPIFTAASCSVDVELTQYVQHAIKIAQEIDIDAYDAIVCVSGDGVPHEVFNGLGKRPDAKKALNKLAVCQLPGGSGNGMCWSFTGTDNPSLAAVALVKGKRTHFDLVSVTQGDERILSFLSQSVGLTAELDLGTENMRWMGNTRFTVGFLQRVITERIYPAEVYVKLAIDNKEDIRRHASIAHAPPPAVDHSEEADGGLPPLQYGSIKDDVPEDWVLESHPKMGNFYCGNMICMSKDIHFFPAAKPNDGHMDLAIMDGDVGRMKAVSIMLGAETGKHFDVPELNYRKVLAYRFTPKNQKDGYISIDGEKVPFAPFQAEIHHGLGMSLSLRQNVYEGPILT</sequence>
<dbReference type="Gene3D" id="3.40.50.10330">
    <property type="entry name" value="Probable inorganic polyphosphate/atp-NAD kinase, domain 1"/>
    <property type="match status" value="1"/>
</dbReference>
<protein>
    <recommendedName>
        <fullName evidence="2">DAGKc domain-containing protein</fullName>
    </recommendedName>
</protein>
<proteinExistence type="predicted"/>
<evidence type="ECO:0000256" key="1">
    <source>
        <dbReference type="SAM" id="MobiDB-lite"/>
    </source>
</evidence>
<dbReference type="GO" id="GO:0005737">
    <property type="term" value="C:cytoplasm"/>
    <property type="evidence" value="ECO:0007669"/>
    <property type="project" value="TreeGrafter"/>
</dbReference>
<dbReference type="OMA" id="TMGNFYA"/>
<name>S8AIJ0_DACHA</name>
<dbReference type="GO" id="GO:0016020">
    <property type="term" value="C:membrane"/>
    <property type="evidence" value="ECO:0007669"/>
    <property type="project" value="TreeGrafter"/>
</dbReference>
<dbReference type="Pfam" id="PF24321">
    <property type="entry name" value="DUF7493"/>
    <property type="match status" value="1"/>
</dbReference>
<dbReference type="PROSITE" id="PS50146">
    <property type="entry name" value="DAGK"/>
    <property type="match status" value="1"/>
</dbReference>
<feature type="region of interest" description="Disordered" evidence="1">
    <location>
        <begin position="1"/>
        <end position="26"/>
    </location>
</feature>
<feature type="region of interest" description="Disordered" evidence="1">
    <location>
        <begin position="434"/>
        <end position="453"/>
    </location>
</feature>
<dbReference type="STRING" id="1284197.S8AIJ0"/>
<dbReference type="SUPFAM" id="SSF111331">
    <property type="entry name" value="NAD kinase/diacylglycerol kinase-like"/>
    <property type="match status" value="1"/>
</dbReference>
<dbReference type="InterPro" id="IPR001206">
    <property type="entry name" value="Diacylglycerol_kinase_cat_dom"/>
</dbReference>
<dbReference type="GO" id="GO:0016773">
    <property type="term" value="F:phosphotransferase activity, alcohol group as acceptor"/>
    <property type="evidence" value="ECO:0007669"/>
    <property type="project" value="UniProtKB-ARBA"/>
</dbReference>
<keyword evidence="4" id="KW-1185">Reference proteome</keyword>
<dbReference type="Proteomes" id="UP000015100">
    <property type="component" value="Unassembled WGS sequence"/>
</dbReference>
<dbReference type="GO" id="GO:0046512">
    <property type="term" value="P:sphingosine biosynthetic process"/>
    <property type="evidence" value="ECO:0007669"/>
    <property type="project" value="TreeGrafter"/>
</dbReference>
<gene>
    <name evidence="3" type="ORF">H072_3190</name>
</gene>
<reference evidence="3 4" key="1">
    <citation type="journal article" date="2013" name="PLoS Genet.">
        <title>Genomic mechanisms accounting for the adaptation to parasitism in nematode-trapping fungi.</title>
        <authorList>
            <person name="Meerupati T."/>
            <person name="Andersson K.M."/>
            <person name="Friman E."/>
            <person name="Kumar D."/>
            <person name="Tunlid A."/>
            <person name="Ahren D."/>
        </authorList>
    </citation>
    <scope>NUCLEOTIDE SEQUENCE [LARGE SCALE GENOMIC DNA]</scope>
    <source>
        <strain evidence="3 4">CBS 200.50</strain>
    </source>
</reference>
<dbReference type="InterPro" id="IPR017438">
    <property type="entry name" value="ATP-NAD_kinase_N"/>
</dbReference>
<comment type="caution">
    <text evidence="3">The sequence shown here is derived from an EMBL/GenBank/DDBJ whole genome shotgun (WGS) entry which is preliminary data.</text>
</comment>